<dbReference type="Proteomes" id="UP001382904">
    <property type="component" value="Unassembled WGS sequence"/>
</dbReference>
<reference evidence="2 3" key="1">
    <citation type="submission" date="2024-03" db="EMBL/GenBank/DDBJ databases">
        <title>Novel Streptomyces species of biotechnological and ecological value are a feature of Machair soil.</title>
        <authorList>
            <person name="Prole J.R."/>
            <person name="Goodfellow M."/>
            <person name="Allenby N."/>
            <person name="Ward A.C."/>
        </authorList>
    </citation>
    <scope>NUCLEOTIDE SEQUENCE [LARGE SCALE GENOMIC DNA]</scope>
    <source>
        <strain evidence="2 3">MS1.HAVA.3</strain>
    </source>
</reference>
<sequence length="216" mass="22037">MVEDAGEVADDTGMLDGQGDVAAHRARIGDEGDPAVADDQSVEHLVQGADLAARLRDLFHVGQGGLVGADGVLVDGPLPDAAAECGEVAGEGRVEQVLRASAARLGGQQFVSAGVHGRGEGRGDGARAVERAHRMCVRAGVAVQIDLLGPGDRGADGLQGVPLLLDGPLQPVHVLTGREPGRNGDEAAVGQPPDESEVEQTRGHGPEGARPRRDCA</sequence>
<comment type="caution">
    <text evidence="2">The sequence shown here is derived from an EMBL/GenBank/DDBJ whole genome shotgun (WGS) entry which is preliminary data.</text>
</comment>
<proteinExistence type="predicted"/>
<feature type="region of interest" description="Disordered" evidence="1">
    <location>
        <begin position="172"/>
        <end position="216"/>
    </location>
</feature>
<evidence type="ECO:0000313" key="3">
    <source>
        <dbReference type="Proteomes" id="UP001382904"/>
    </source>
</evidence>
<name>A0ABU8U7X9_9ACTN</name>
<keyword evidence="3" id="KW-1185">Reference proteome</keyword>
<protein>
    <submittedName>
        <fullName evidence="2">Uncharacterized protein</fullName>
    </submittedName>
</protein>
<evidence type="ECO:0000256" key="1">
    <source>
        <dbReference type="SAM" id="MobiDB-lite"/>
    </source>
</evidence>
<feature type="compositionally biased region" description="Basic and acidic residues" evidence="1">
    <location>
        <begin position="199"/>
        <end position="216"/>
    </location>
</feature>
<gene>
    <name evidence="2" type="ORF">WKI68_26805</name>
</gene>
<organism evidence="2 3">
    <name type="scientific">Streptomyces caledonius</name>
    <dbReference type="NCBI Taxonomy" id="3134107"/>
    <lineage>
        <taxon>Bacteria</taxon>
        <taxon>Bacillati</taxon>
        <taxon>Actinomycetota</taxon>
        <taxon>Actinomycetes</taxon>
        <taxon>Kitasatosporales</taxon>
        <taxon>Streptomycetaceae</taxon>
        <taxon>Streptomyces</taxon>
    </lineage>
</organism>
<accession>A0ABU8U7X9</accession>
<evidence type="ECO:0000313" key="2">
    <source>
        <dbReference type="EMBL" id="MEJ8643998.1"/>
    </source>
</evidence>
<dbReference type="EMBL" id="JBBKAM010000002">
    <property type="protein sequence ID" value="MEJ8643998.1"/>
    <property type="molecule type" value="Genomic_DNA"/>
</dbReference>